<keyword evidence="12" id="KW-1185">Reference proteome</keyword>
<dbReference type="NCBIfam" id="TIGR01434">
    <property type="entry name" value="glu_cys_ligase"/>
    <property type="match status" value="1"/>
</dbReference>
<comment type="similarity">
    <text evidence="2 8">Belongs to the glutamate--cysteine ligase type 1 family. Type 1 subfamily.</text>
</comment>
<dbReference type="InterPro" id="IPR007370">
    <property type="entry name" value="Glu_cys_ligase"/>
</dbReference>
<organism evidence="11 12">
    <name type="scientific">Candidatus Thioglobus autotrophicus</name>
    <dbReference type="NCBI Taxonomy" id="1705394"/>
    <lineage>
        <taxon>Bacteria</taxon>
        <taxon>Pseudomonadati</taxon>
        <taxon>Pseudomonadota</taxon>
        <taxon>Gammaproteobacteria</taxon>
        <taxon>Candidatus Pseudothioglobaceae</taxon>
        <taxon>Candidatus Thioglobus</taxon>
    </lineage>
</organism>
<protein>
    <recommendedName>
        <fullName evidence="8">Glutamate--cysteine ligase</fullName>
        <ecNumber evidence="8">6.3.2.2</ecNumber>
    </recommendedName>
    <alternativeName>
        <fullName evidence="8">Gamma-ECS</fullName>
        <shortName evidence="8">GCS</shortName>
    </alternativeName>
    <alternativeName>
        <fullName evidence="8">Gamma-glutamylcysteine synthetase</fullName>
    </alternativeName>
</protein>
<dbReference type="GO" id="GO:0004357">
    <property type="term" value="F:glutamate-cysteine ligase activity"/>
    <property type="evidence" value="ECO:0007669"/>
    <property type="project" value="UniProtKB-UniRule"/>
</dbReference>
<dbReference type="KEGG" id="tho:SP60_03555"/>
<proteinExistence type="inferred from homology"/>
<comment type="catalytic activity">
    <reaction evidence="7 8 9">
        <text>L-cysteine + L-glutamate + ATP = gamma-L-glutamyl-L-cysteine + ADP + phosphate + H(+)</text>
        <dbReference type="Rhea" id="RHEA:13285"/>
        <dbReference type="ChEBI" id="CHEBI:15378"/>
        <dbReference type="ChEBI" id="CHEBI:29985"/>
        <dbReference type="ChEBI" id="CHEBI:30616"/>
        <dbReference type="ChEBI" id="CHEBI:35235"/>
        <dbReference type="ChEBI" id="CHEBI:43474"/>
        <dbReference type="ChEBI" id="CHEBI:58173"/>
        <dbReference type="ChEBI" id="CHEBI:456216"/>
        <dbReference type="EC" id="6.3.2.2"/>
    </reaction>
</comment>
<dbReference type="GO" id="GO:0046872">
    <property type="term" value="F:metal ion binding"/>
    <property type="evidence" value="ECO:0007669"/>
    <property type="project" value="TreeGrafter"/>
</dbReference>
<dbReference type="SUPFAM" id="SSF55931">
    <property type="entry name" value="Glutamine synthetase/guanido kinase"/>
    <property type="match status" value="1"/>
</dbReference>
<dbReference type="GO" id="GO:0005524">
    <property type="term" value="F:ATP binding"/>
    <property type="evidence" value="ECO:0007669"/>
    <property type="project" value="UniProtKB-KW"/>
</dbReference>
<keyword evidence="6 8" id="KW-0067">ATP-binding</keyword>
<dbReference type="Pfam" id="PF04262">
    <property type="entry name" value="Glu_cys_ligase"/>
    <property type="match status" value="1"/>
</dbReference>
<dbReference type="STRING" id="1705394.SP60_03555"/>
<dbReference type="Gene3D" id="3.30.590.20">
    <property type="match status" value="1"/>
</dbReference>
<evidence type="ECO:0000256" key="3">
    <source>
        <dbReference type="ARBA" id="ARBA00022598"/>
    </source>
</evidence>
<keyword evidence="4 8" id="KW-0317">Glutathione biosynthesis</keyword>
<name>A0A0M4PKD7_9GAMM</name>
<evidence type="ECO:0000259" key="10">
    <source>
        <dbReference type="Pfam" id="PF04262"/>
    </source>
</evidence>
<dbReference type="RefSeq" id="WP_053951316.1">
    <property type="nucleotide sequence ID" value="NZ_CP010552.1"/>
</dbReference>
<dbReference type="GO" id="GO:0006750">
    <property type="term" value="P:glutathione biosynthetic process"/>
    <property type="evidence" value="ECO:0007669"/>
    <property type="project" value="UniProtKB-UniRule"/>
</dbReference>
<dbReference type="EC" id="6.3.2.2" evidence="8"/>
<gene>
    <name evidence="8" type="primary">gshA</name>
    <name evidence="11" type="ORF">SP60_03555</name>
</gene>
<dbReference type="Proteomes" id="UP000058020">
    <property type="component" value="Chromosome"/>
</dbReference>
<dbReference type="InterPro" id="IPR014746">
    <property type="entry name" value="Gln_synth/guanido_kin_cat_dom"/>
</dbReference>
<dbReference type="AlphaFoldDB" id="A0A0M4PKD7"/>
<dbReference type="PANTHER" id="PTHR38761:SF1">
    <property type="entry name" value="GLUTAMATE--CYSTEINE LIGASE"/>
    <property type="match status" value="1"/>
</dbReference>
<feature type="domain" description="Glutamate--cysteine ligase" evidence="10">
    <location>
        <begin position="12"/>
        <end position="375"/>
    </location>
</feature>
<evidence type="ECO:0000313" key="12">
    <source>
        <dbReference type="Proteomes" id="UP000058020"/>
    </source>
</evidence>
<reference evidence="11 12" key="1">
    <citation type="journal article" date="2015" name="Genome Announc.">
        <title>Genome Sequence of 'Candidatus Thioglobus autotrophica' Strain EF1, a Chemoautotroph from the SUP05 Clade of Marine Gammaproteobacteria.</title>
        <authorList>
            <person name="Shah V."/>
            <person name="Morris R.M."/>
        </authorList>
    </citation>
    <scope>NUCLEOTIDE SEQUENCE [LARGE SCALE GENOMIC DNA]</scope>
    <source>
        <strain evidence="11 12">EF1</strain>
    </source>
</reference>
<accession>A0A0M4PKD7</accession>
<evidence type="ECO:0000256" key="8">
    <source>
        <dbReference type="HAMAP-Rule" id="MF_00578"/>
    </source>
</evidence>
<evidence type="ECO:0000313" key="11">
    <source>
        <dbReference type="EMBL" id="ALE52374.1"/>
    </source>
</evidence>
<evidence type="ECO:0000256" key="9">
    <source>
        <dbReference type="RuleBase" id="RU004391"/>
    </source>
</evidence>
<sequence>MNIEQKIQLLKPHAQLLSGNLMGIEKEGLRVSKKGGLSQAPHPSALGCALTHPNITTDFSESLLELVTPPLSSARSVLDFLQDTQHYLYCRLPKDQSFWPASMPCVMRGKTYIPIAQYGSSNRGKMKTVYRQGLANRYGSVMQVIAGIHFNYSFSEEFIEKFCALSENDQNKDGAYMALTRNVVRYGWIVPYLFGASPAVCKSFLKGYHQHSLVEFNDSTLYKPYATSLRMGDIGYQNLREDEAGVKANYNSLSHYVNSLKAGMATPCSDYEKFGLKADGEYQQLNANTLQIENEYYASVRPKPLIESGKKPLDSLSAKGIAYVELRSLDINPALPMGIDETQIHFLEVFLLFCLLKDSPAISTREQFEIDSNDQLIAHEGRKPNIKLKHQAKEISIAEFGEQLAVDLSLCATLFGAPYVQAVSDIVKRFDDPELTPSAQTLNNMKSQNQGFFDYINQYAKQYRQDFLVQDVNQAHFDYLDGQAQTSCQQQREIEVADTLSFDQYLAQYFNQV</sequence>
<dbReference type="PATRIC" id="fig|1705394.5.peg.714"/>
<dbReference type="PANTHER" id="PTHR38761">
    <property type="entry name" value="GLUTAMATE--CYSTEINE LIGASE"/>
    <property type="match status" value="1"/>
</dbReference>
<dbReference type="UniPathway" id="UPA00142">
    <property type="reaction ID" value="UER00209"/>
</dbReference>
<dbReference type="HAMAP" id="MF_00578">
    <property type="entry name" value="Glu_cys_ligase"/>
    <property type="match status" value="1"/>
</dbReference>
<evidence type="ECO:0000256" key="1">
    <source>
        <dbReference type="ARBA" id="ARBA00005006"/>
    </source>
</evidence>
<evidence type="ECO:0000256" key="6">
    <source>
        <dbReference type="ARBA" id="ARBA00022840"/>
    </source>
</evidence>
<dbReference type="InterPro" id="IPR006334">
    <property type="entry name" value="Glut_cys_ligase"/>
</dbReference>
<evidence type="ECO:0000256" key="7">
    <source>
        <dbReference type="ARBA" id="ARBA00048819"/>
    </source>
</evidence>
<keyword evidence="5 8" id="KW-0547">Nucleotide-binding</keyword>
<dbReference type="EMBL" id="CP010552">
    <property type="protein sequence ID" value="ALE52374.1"/>
    <property type="molecule type" value="Genomic_DNA"/>
</dbReference>
<evidence type="ECO:0000256" key="4">
    <source>
        <dbReference type="ARBA" id="ARBA00022684"/>
    </source>
</evidence>
<dbReference type="GO" id="GO:0005829">
    <property type="term" value="C:cytosol"/>
    <property type="evidence" value="ECO:0007669"/>
    <property type="project" value="TreeGrafter"/>
</dbReference>
<comment type="pathway">
    <text evidence="1 8 9">Sulfur metabolism; glutathione biosynthesis; glutathione from L-cysteine and L-glutamate: step 1/2.</text>
</comment>
<dbReference type="OrthoDB" id="9803907at2"/>
<evidence type="ECO:0000256" key="5">
    <source>
        <dbReference type="ARBA" id="ARBA00022741"/>
    </source>
</evidence>
<keyword evidence="3 8" id="KW-0436">Ligase</keyword>
<evidence type="ECO:0000256" key="2">
    <source>
        <dbReference type="ARBA" id="ARBA00008772"/>
    </source>
</evidence>